<dbReference type="HOGENOM" id="CLU_146840_0_0_1"/>
<sequence length="151" mass="17279">MLIRNSLQPYDHAYCMTGHDLDLAIRPALDAAGKEELKEIYTIVAAIRKNFSSRCRSNLVRMAVFNCSLIRLINHTDQRHRIGLIDPNWVDSELSGLKDLERDLREGHHLRSDQAAFLAAFTGLNSVAYEEWLFNVSERVIAVEGELLLNW</sequence>
<dbReference type="AlphaFoldDB" id="W9HK85"/>
<name>W9HK85_FUSOX</name>
<dbReference type="OrthoDB" id="10409393at2759"/>
<reference evidence="1 2" key="1">
    <citation type="submission" date="2011-06" db="EMBL/GenBank/DDBJ databases">
        <title>The Genome Sequence of Fusarium oxysporum FOSC 3-a.</title>
        <authorList>
            <consortium name="The Broad Institute Genome Sequencing Platform"/>
            <person name="Ma L.-J."/>
            <person name="Gale L.R."/>
            <person name="Schwartz D.C."/>
            <person name="Zhou S."/>
            <person name="Corby-Kistler H."/>
            <person name="Young S.K."/>
            <person name="Zeng Q."/>
            <person name="Gargeya S."/>
            <person name="Fitzgerald M."/>
            <person name="Haas B."/>
            <person name="Abouelleil A."/>
            <person name="Alvarado L."/>
            <person name="Arachchi H.M."/>
            <person name="Berlin A."/>
            <person name="Brown A."/>
            <person name="Chapman S.B."/>
            <person name="Chen Z."/>
            <person name="Dunbar C."/>
            <person name="Freedman E."/>
            <person name="Gearin G."/>
            <person name="Gellesch M."/>
            <person name="Goldberg J."/>
            <person name="Griggs A."/>
            <person name="Gujja S."/>
            <person name="Heiman D."/>
            <person name="Howarth C."/>
            <person name="Larson L."/>
            <person name="Lui A."/>
            <person name="MacDonald P.J.P."/>
            <person name="Mehta T."/>
            <person name="Montmayeur A."/>
            <person name="Murphy C."/>
            <person name="Neiman D."/>
            <person name="Pearson M."/>
            <person name="Priest M."/>
            <person name="Roberts A."/>
            <person name="Saif S."/>
            <person name="Shea T."/>
            <person name="Shenoy N."/>
            <person name="Sisk P."/>
            <person name="Stolte C."/>
            <person name="Sykes S."/>
            <person name="Wortman J."/>
            <person name="Nusbaum C."/>
            <person name="Birren B."/>
        </authorList>
    </citation>
    <scope>NUCLEOTIDE SEQUENCE [LARGE SCALE GENOMIC DNA]</scope>
    <source>
        <strain evidence="2">FOSC 3-a</strain>
    </source>
</reference>
<dbReference type="EMBL" id="JH717848">
    <property type="protein sequence ID" value="EWY82682.1"/>
    <property type="molecule type" value="Genomic_DNA"/>
</dbReference>
<protein>
    <submittedName>
        <fullName evidence="1">Uncharacterized protein</fullName>
    </submittedName>
</protein>
<organism evidence="1 2">
    <name type="scientific">Fusarium oxysporum NRRL 32931</name>
    <dbReference type="NCBI Taxonomy" id="660029"/>
    <lineage>
        <taxon>Eukaryota</taxon>
        <taxon>Fungi</taxon>
        <taxon>Dikarya</taxon>
        <taxon>Ascomycota</taxon>
        <taxon>Pezizomycotina</taxon>
        <taxon>Sordariomycetes</taxon>
        <taxon>Hypocreomycetidae</taxon>
        <taxon>Hypocreales</taxon>
        <taxon>Nectriaceae</taxon>
        <taxon>Fusarium</taxon>
        <taxon>Fusarium oxysporum species complex</taxon>
    </lineage>
</organism>
<evidence type="ECO:0000313" key="2">
    <source>
        <dbReference type="Proteomes" id="UP000030753"/>
    </source>
</evidence>
<proteinExistence type="predicted"/>
<evidence type="ECO:0000313" key="1">
    <source>
        <dbReference type="EMBL" id="EWY82682.1"/>
    </source>
</evidence>
<gene>
    <name evidence="1" type="ORF">FOYG_14777</name>
</gene>
<dbReference type="Proteomes" id="UP000030753">
    <property type="component" value="Unassembled WGS sequence"/>
</dbReference>
<accession>W9HK85</accession>